<evidence type="ECO:0000259" key="3">
    <source>
        <dbReference type="Pfam" id="PF00122"/>
    </source>
</evidence>
<feature type="region of interest" description="Disordered" evidence="2">
    <location>
        <begin position="562"/>
        <end position="581"/>
    </location>
</feature>
<dbReference type="InterPro" id="IPR036412">
    <property type="entry name" value="HAD-like_sf"/>
</dbReference>
<dbReference type="SUPFAM" id="SSF81653">
    <property type="entry name" value="Calcium ATPase, transduction domain A"/>
    <property type="match status" value="1"/>
</dbReference>
<sequence length="836" mass="87923">MLDVTSVELRRAEHFGRIRYASTDRAPEIWRQLSRVLRAGTGVQARSGGEGVSQPLADLHLDWPDVQPVTIHRVGEAFTSWQARLTEAGRVRLFHPALLRRRDVAFRLRERLSTVVGCDKVGVNTFLGELSVRFRPEVIALEQVVRELERAWDYVLHGADAPLQRGRLLAASSLLGVAYAGQFLVPALRPVAMLGVALYGLPNVIATLRELRELKVGLPALYATGLVLTLLRGLPFHTSVMALLLQIWPRLAFLAFTRSQRRLFGPIRRRVLAVRVIGDDGKPALRDISAVQPGDLIIVGEGEIVPVDGTVAEGHATVDETVLTGRPSLADAVRGTRVLAATEILSGEIRIRVERVGAGTVSATIAAGLPTTHFSGLPSAASAEHIATRNARPALALGFASLLLTRQIRPAQVLLRPDFATEPRLAAQLGALHDVAAGLLSGIFFRTPAAIDRLAVADVLIFDDSVGIDRRRLEVADVVCAGSLAPDALLALAAAGFGAEAGEAGEALQRACAERDVAPDPAEKLSRTAGLARFRAADGAWVEVATAERAVDAGWRLPASLLAPKPASPRTGRRRAEQAGDAEHRLVVRRAGVVAGAVTLLPRGDLLATTVIAALRTRRPDARIVYLSSRAQAQAETAANRVGISMVHGGLRDEEKAAVVATYGARTVFVGDGASLRCAGAMAEAMVSVSVGGLGSVPTDVADVVLLHGGLPQLPALWQIGAGHRARIDTDYRAIYAANLSAVAGALVAGLGSFEVGLASNATTAVLLARHWARLAALQAAAGVPGSPVAGGEPAFGPEGFDVPDLPGLDLPGFDLPEAPDSPEAFDAADGDGGGE</sequence>
<dbReference type="Proteomes" id="UP001604002">
    <property type="component" value="Unassembled WGS sequence"/>
</dbReference>
<dbReference type="Gene3D" id="3.40.1110.10">
    <property type="entry name" value="Calcium-transporting ATPase, cytoplasmic domain N"/>
    <property type="match status" value="1"/>
</dbReference>
<protein>
    <submittedName>
        <fullName evidence="4">ATPase</fullName>
    </submittedName>
</protein>
<evidence type="ECO:0000256" key="2">
    <source>
        <dbReference type="SAM" id="MobiDB-lite"/>
    </source>
</evidence>
<dbReference type="Gene3D" id="2.70.150.10">
    <property type="entry name" value="Calcium-transporting ATPase, cytoplasmic transduction domain A"/>
    <property type="match status" value="1"/>
</dbReference>
<evidence type="ECO:0000256" key="1">
    <source>
        <dbReference type="ARBA" id="ARBA00006024"/>
    </source>
</evidence>
<dbReference type="Gene3D" id="3.40.50.1000">
    <property type="entry name" value="HAD superfamily/HAD-like"/>
    <property type="match status" value="1"/>
</dbReference>
<evidence type="ECO:0000313" key="4">
    <source>
        <dbReference type="EMBL" id="MFG1371282.1"/>
    </source>
</evidence>
<feature type="region of interest" description="Disordered" evidence="2">
    <location>
        <begin position="791"/>
        <end position="836"/>
    </location>
</feature>
<comment type="caution">
    <text evidence="4">The sequence shown here is derived from an EMBL/GenBank/DDBJ whole genome shotgun (WGS) entry which is preliminary data.</text>
</comment>
<feature type="domain" description="P-type ATPase A" evidence="3">
    <location>
        <begin position="274"/>
        <end position="367"/>
    </location>
</feature>
<dbReference type="PANTHER" id="PTHR48085">
    <property type="entry name" value="CADMIUM/ZINC-TRANSPORTING ATPASE HMA2-RELATED"/>
    <property type="match status" value="1"/>
</dbReference>
<dbReference type="InterPro" id="IPR023214">
    <property type="entry name" value="HAD_sf"/>
</dbReference>
<dbReference type="PANTHER" id="PTHR48085:SF5">
    <property type="entry name" value="CADMIUM_ZINC-TRANSPORTING ATPASE HMA4-RELATED"/>
    <property type="match status" value="1"/>
</dbReference>
<feature type="compositionally biased region" description="Acidic residues" evidence="2">
    <location>
        <begin position="827"/>
        <end position="836"/>
    </location>
</feature>
<dbReference type="InterPro" id="IPR023299">
    <property type="entry name" value="ATPase_P-typ_cyto_dom_N"/>
</dbReference>
<feature type="compositionally biased region" description="Low complexity" evidence="2">
    <location>
        <begin position="791"/>
        <end position="817"/>
    </location>
</feature>
<proteinExistence type="inferred from homology"/>
<organism evidence="4 5">
    <name type="scientific">Xanthobacter oligotrophicus</name>
    <dbReference type="NCBI Taxonomy" id="2607286"/>
    <lineage>
        <taxon>Bacteria</taxon>
        <taxon>Pseudomonadati</taxon>
        <taxon>Pseudomonadota</taxon>
        <taxon>Alphaproteobacteria</taxon>
        <taxon>Hyphomicrobiales</taxon>
        <taxon>Xanthobacteraceae</taxon>
        <taxon>Xanthobacter</taxon>
    </lineage>
</organism>
<dbReference type="InterPro" id="IPR059000">
    <property type="entry name" value="ATPase_P-type_domA"/>
</dbReference>
<dbReference type="InterPro" id="IPR008250">
    <property type="entry name" value="ATPase_P-typ_transduc_dom_A_sf"/>
</dbReference>
<evidence type="ECO:0000313" key="5">
    <source>
        <dbReference type="Proteomes" id="UP001604002"/>
    </source>
</evidence>
<name>A0ABW6ZTZ1_9HYPH</name>
<gene>
    <name evidence="4" type="ORF">V5F32_03820</name>
</gene>
<comment type="similarity">
    <text evidence="1">Belongs to the cation transport ATPase (P-type) (TC 3.A.3) family. Type IB subfamily.</text>
</comment>
<dbReference type="SUPFAM" id="SSF56784">
    <property type="entry name" value="HAD-like"/>
    <property type="match status" value="1"/>
</dbReference>
<dbReference type="InterPro" id="IPR051014">
    <property type="entry name" value="Cation_Transport_ATPase_IB"/>
</dbReference>
<dbReference type="Pfam" id="PF00122">
    <property type="entry name" value="E1-E2_ATPase"/>
    <property type="match status" value="1"/>
</dbReference>
<reference evidence="4 5" key="1">
    <citation type="submission" date="2024-02" db="EMBL/GenBank/DDBJ databases">
        <title>Expansion and revision of Xanthobacter and proposal of Roseixanthobacter gen. nov.</title>
        <authorList>
            <person name="Soltysiak M.P.M."/>
            <person name="Jalihal A."/>
            <person name="Ory A."/>
            <person name="Chrisophersen C."/>
            <person name="Lee A.D."/>
            <person name="Boulton J."/>
            <person name="Springer M."/>
        </authorList>
    </citation>
    <scope>NUCLEOTIDE SEQUENCE [LARGE SCALE GENOMIC DNA]</scope>
    <source>
        <strain evidence="4 5">23A</strain>
    </source>
</reference>
<dbReference type="RefSeq" id="WP_393991290.1">
    <property type="nucleotide sequence ID" value="NZ_JBAFVH010000002.1"/>
</dbReference>
<keyword evidence="5" id="KW-1185">Reference proteome</keyword>
<accession>A0ABW6ZTZ1</accession>
<dbReference type="EMBL" id="JBAFVH010000002">
    <property type="protein sequence ID" value="MFG1371282.1"/>
    <property type="molecule type" value="Genomic_DNA"/>
</dbReference>